<reference evidence="9 10" key="1">
    <citation type="submission" date="2017-08" db="EMBL/GenBank/DDBJ databases">
        <title>Draft Genome Sequence of Hafnia alvei CITHA-6 Isolated from Raw Bovine Milk.</title>
        <authorList>
            <person name="Culligan E.P."/>
            <person name="Mcsweeney A."/>
            <person name="O'Doherty C."/>
            <person name="Gleeson E."/>
            <person name="O'Riordan D."/>
            <person name="Sleator R.D."/>
        </authorList>
    </citation>
    <scope>NUCLEOTIDE SEQUENCE [LARGE SCALE GENOMIC DNA]</scope>
    <source>
        <strain evidence="9 10">CITHA-6</strain>
    </source>
</reference>
<proteinExistence type="predicted"/>
<feature type="transmembrane region" description="Helical" evidence="5">
    <location>
        <begin position="163"/>
        <end position="186"/>
    </location>
</feature>
<dbReference type="Pfam" id="PF11846">
    <property type="entry name" value="Wzy_C_2"/>
    <property type="match status" value="1"/>
</dbReference>
<evidence type="ECO:0000259" key="8">
    <source>
        <dbReference type="Pfam" id="PF15864"/>
    </source>
</evidence>
<feature type="transmembrane region" description="Helical" evidence="5">
    <location>
        <begin position="37"/>
        <end position="55"/>
    </location>
</feature>
<organism evidence="9 10">
    <name type="scientific">Hafnia paralvei</name>
    <dbReference type="NCBI Taxonomy" id="546367"/>
    <lineage>
        <taxon>Bacteria</taxon>
        <taxon>Pseudomonadati</taxon>
        <taxon>Pseudomonadota</taxon>
        <taxon>Gammaproteobacteria</taxon>
        <taxon>Enterobacterales</taxon>
        <taxon>Hafniaceae</taxon>
        <taxon>Hafnia</taxon>
    </lineage>
</organism>
<evidence type="ECO:0000313" key="10">
    <source>
        <dbReference type="Proteomes" id="UP000218796"/>
    </source>
</evidence>
<feature type="transmembrane region" description="Helical" evidence="5">
    <location>
        <begin position="252"/>
        <end position="270"/>
    </location>
</feature>
<feature type="transmembrane region" description="Helical" evidence="5">
    <location>
        <begin position="122"/>
        <end position="143"/>
    </location>
</feature>
<dbReference type="InterPro" id="IPR021797">
    <property type="entry name" value="Wzy_C_2"/>
</dbReference>
<feature type="transmembrane region" description="Helical" evidence="5">
    <location>
        <begin position="290"/>
        <end position="308"/>
    </location>
</feature>
<dbReference type="Pfam" id="PF04932">
    <property type="entry name" value="Wzy_C"/>
    <property type="match status" value="1"/>
</dbReference>
<sequence>MQAINRTAIFIILLIYLAIGMHIFIPGMGGSGLRMPGNIVAWVFIALSVLAYWLLNSHRNITITTTFRLIFTGVVFLLIPLLYTPEKWLRDALFQMAGVMAGLAFYFTLLQCRFSEFWRVRIINLLLFAVLLQGGIGFIQLSLLSPDSGLMALSAEGARPTGVFRQVNVMASFMATGIASALYLLYLPQSSDASQQNAPLVPRLLRLQQLAALVLLPAMLVLLQSRAGYIGAVIVIVANFALRWREFPRQTIVFAGLIILGLLTGYSLMMAADLVTPVSHEGSNLERWKILQITLAMIATHPLSGWGYGSFEYSFAHFALGMTPPIAGMGVITHPHNELLFGWVEGGISALLGYVLIAVAFIRLMFLAWRQVNKHCFALWLLMMPIAIHSQLEYPFYMSTAHWLIFLLLLSLTDVAVSNITVVSKPKMNGVIRMAMCLAALAGLTLMLPTLQTQILLTKAEQLQMKQARIHFPLLEQQLWQPWLLRERVDYDRQVSQLLQYNQSRAPQILQHYLDWSQVYLSRHVDANVYASRIAILRFNRDVDEAEKLRQEASQIFNRDIRFQLPAVIAVQESK</sequence>
<dbReference type="GO" id="GO:0016020">
    <property type="term" value="C:membrane"/>
    <property type="evidence" value="ECO:0007669"/>
    <property type="project" value="UniProtKB-SubCell"/>
</dbReference>
<evidence type="ECO:0000256" key="2">
    <source>
        <dbReference type="ARBA" id="ARBA00022692"/>
    </source>
</evidence>
<keyword evidence="4 5" id="KW-0472">Membrane</keyword>
<comment type="caution">
    <text evidence="9">The sequence shown here is derived from an EMBL/GenBank/DDBJ whole genome shotgun (WGS) entry which is preliminary data.</text>
</comment>
<evidence type="ECO:0000259" key="7">
    <source>
        <dbReference type="Pfam" id="PF11846"/>
    </source>
</evidence>
<feature type="domain" description="Protein glycosylation ligase" evidence="8">
    <location>
        <begin position="161"/>
        <end position="185"/>
    </location>
</feature>
<feature type="transmembrane region" description="Helical" evidence="5">
    <location>
        <begin position="377"/>
        <end position="397"/>
    </location>
</feature>
<feature type="transmembrane region" description="Helical" evidence="5">
    <location>
        <begin position="207"/>
        <end position="223"/>
    </location>
</feature>
<evidence type="ECO:0000259" key="6">
    <source>
        <dbReference type="Pfam" id="PF04932"/>
    </source>
</evidence>
<comment type="subcellular location">
    <subcellularLocation>
        <location evidence="1">Membrane</location>
        <topology evidence="1">Multi-pass membrane protein</topology>
    </subcellularLocation>
</comment>
<feature type="transmembrane region" description="Helical" evidence="5">
    <location>
        <begin position="403"/>
        <end position="423"/>
    </location>
</feature>
<feature type="transmembrane region" description="Helical" evidence="5">
    <location>
        <begin position="315"/>
        <end position="334"/>
    </location>
</feature>
<dbReference type="InterPro" id="IPR051533">
    <property type="entry name" value="WaaL-like"/>
</dbReference>
<dbReference type="InterPro" id="IPR007016">
    <property type="entry name" value="O-antigen_ligase-rel_domated"/>
</dbReference>
<dbReference type="Pfam" id="PF15864">
    <property type="entry name" value="PglL_A"/>
    <property type="match status" value="1"/>
</dbReference>
<keyword evidence="2 5" id="KW-0812">Transmembrane</keyword>
<feature type="transmembrane region" description="Helical" evidence="5">
    <location>
        <begin position="340"/>
        <end position="365"/>
    </location>
</feature>
<accession>A0A2A2MG76</accession>
<dbReference type="EMBL" id="NQMS01000001">
    <property type="protein sequence ID" value="PAV97970.1"/>
    <property type="molecule type" value="Genomic_DNA"/>
</dbReference>
<dbReference type="OrthoDB" id="5596698at2"/>
<feature type="transmembrane region" description="Helical" evidence="5">
    <location>
        <begin position="229"/>
        <end position="245"/>
    </location>
</feature>
<dbReference type="AlphaFoldDB" id="A0A2A2MG76"/>
<protein>
    <submittedName>
        <fullName evidence="9">O-antigen polymerase</fullName>
    </submittedName>
</protein>
<feature type="transmembrane region" description="Helical" evidence="5">
    <location>
        <begin position="92"/>
        <end position="110"/>
    </location>
</feature>
<keyword evidence="3 5" id="KW-1133">Transmembrane helix</keyword>
<evidence type="ECO:0000256" key="5">
    <source>
        <dbReference type="SAM" id="Phobius"/>
    </source>
</evidence>
<evidence type="ECO:0000256" key="1">
    <source>
        <dbReference type="ARBA" id="ARBA00004141"/>
    </source>
</evidence>
<feature type="transmembrane region" description="Helical" evidence="5">
    <location>
        <begin position="67"/>
        <end position="86"/>
    </location>
</feature>
<feature type="transmembrane region" description="Helical" evidence="5">
    <location>
        <begin position="435"/>
        <end position="457"/>
    </location>
</feature>
<keyword evidence="10" id="KW-1185">Reference proteome</keyword>
<name>A0A2A2MG76_9GAMM</name>
<dbReference type="PANTHER" id="PTHR37422:SF21">
    <property type="entry name" value="EXOQ-LIKE PROTEIN"/>
    <property type="match status" value="1"/>
</dbReference>
<feature type="transmembrane region" description="Helical" evidence="5">
    <location>
        <begin position="7"/>
        <end position="25"/>
    </location>
</feature>
<dbReference type="PANTHER" id="PTHR37422">
    <property type="entry name" value="TEICHURONIC ACID BIOSYNTHESIS PROTEIN TUAE"/>
    <property type="match status" value="1"/>
</dbReference>
<dbReference type="InterPro" id="IPR031726">
    <property type="entry name" value="PglL_A"/>
</dbReference>
<dbReference type="Proteomes" id="UP000218796">
    <property type="component" value="Unassembled WGS sequence"/>
</dbReference>
<feature type="domain" description="O-antigen ligase-related" evidence="6">
    <location>
        <begin position="211"/>
        <end position="355"/>
    </location>
</feature>
<evidence type="ECO:0000313" key="9">
    <source>
        <dbReference type="EMBL" id="PAV97970.1"/>
    </source>
</evidence>
<gene>
    <name evidence="9" type="ORF">CJD50_00335</name>
</gene>
<feature type="domain" description="Virulence factor membrane-bound polymerase C-terminal" evidence="7">
    <location>
        <begin position="378"/>
        <end position="560"/>
    </location>
</feature>
<dbReference type="RefSeq" id="WP_039187347.1">
    <property type="nucleotide sequence ID" value="NZ_CALECD010000057.1"/>
</dbReference>
<evidence type="ECO:0000256" key="4">
    <source>
        <dbReference type="ARBA" id="ARBA00023136"/>
    </source>
</evidence>
<evidence type="ECO:0000256" key="3">
    <source>
        <dbReference type="ARBA" id="ARBA00022989"/>
    </source>
</evidence>